<evidence type="ECO:0000313" key="4">
    <source>
        <dbReference type="Proteomes" id="UP000661112"/>
    </source>
</evidence>
<feature type="signal peptide" evidence="2">
    <location>
        <begin position="1"/>
        <end position="42"/>
    </location>
</feature>
<organism evidence="3 4">
    <name type="scientific">Anabaena azotica FACHB-119</name>
    <dbReference type="NCBI Taxonomy" id="947527"/>
    <lineage>
        <taxon>Bacteria</taxon>
        <taxon>Bacillati</taxon>
        <taxon>Cyanobacteriota</taxon>
        <taxon>Cyanophyceae</taxon>
        <taxon>Nostocales</taxon>
        <taxon>Nostocaceae</taxon>
        <taxon>Anabaena</taxon>
        <taxon>Anabaena azotica</taxon>
    </lineage>
</organism>
<comment type="caution">
    <text evidence="3">The sequence shown here is derived from an EMBL/GenBank/DDBJ whole genome shotgun (WGS) entry which is preliminary data.</text>
</comment>
<dbReference type="RefSeq" id="WP_190469966.1">
    <property type="nucleotide sequence ID" value="NZ_JACJSG010000009.1"/>
</dbReference>
<sequence>MCRKQDIGLEKQKLALKTRLLRLTAPALAAAGLLGMSAPSVAVTASYNNDYRACAGRLVSVGVTAEAAAEGCATALRPRDLSACVLDISKNTQITAADALLGCRRARQPRDLGTCVVAVSKNTEGSVNPDVLNYCVRSLLPVRFAQCVVGLRSEIKELPPIQALDTCIDGSDRISGFTPPSRLPNQQGTQFSPTFETQPLPANPPQPQQTNPSQ</sequence>
<protein>
    <submittedName>
        <fullName evidence="3">Uncharacterized protein</fullName>
    </submittedName>
</protein>
<name>A0ABR8D0H3_9NOST</name>
<accession>A0ABR8D0H3</accession>
<feature type="compositionally biased region" description="Polar residues" evidence="1">
    <location>
        <begin position="183"/>
        <end position="196"/>
    </location>
</feature>
<proteinExistence type="predicted"/>
<dbReference type="EMBL" id="JACJSG010000009">
    <property type="protein sequence ID" value="MBD2500684.1"/>
    <property type="molecule type" value="Genomic_DNA"/>
</dbReference>
<feature type="region of interest" description="Disordered" evidence="1">
    <location>
        <begin position="175"/>
        <end position="214"/>
    </location>
</feature>
<evidence type="ECO:0000313" key="3">
    <source>
        <dbReference type="EMBL" id="MBD2500684.1"/>
    </source>
</evidence>
<gene>
    <name evidence="3" type="ORF">H6G83_08655</name>
</gene>
<dbReference type="Proteomes" id="UP000661112">
    <property type="component" value="Unassembled WGS sequence"/>
</dbReference>
<evidence type="ECO:0000256" key="2">
    <source>
        <dbReference type="SAM" id="SignalP"/>
    </source>
</evidence>
<evidence type="ECO:0000256" key="1">
    <source>
        <dbReference type="SAM" id="MobiDB-lite"/>
    </source>
</evidence>
<feature type="chain" id="PRO_5045321487" evidence="2">
    <location>
        <begin position="43"/>
        <end position="214"/>
    </location>
</feature>
<reference evidence="3 4" key="1">
    <citation type="journal article" date="2020" name="ISME J.">
        <title>Comparative genomics reveals insights into cyanobacterial evolution and habitat adaptation.</title>
        <authorList>
            <person name="Chen M.Y."/>
            <person name="Teng W.K."/>
            <person name="Zhao L."/>
            <person name="Hu C.X."/>
            <person name="Zhou Y.K."/>
            <person name="Han B.P."/>
            <person name="Song L.R."/>
            <person name="Shu W.S."/>
        </authorList>
    </citation>
    <scope>NUCLEOTIDE SEQUENCE [LARGE SCALE GENOMIC DNA]</scope>
    <source>
        <strain evidence="3 4">FACHB-119</strain>
    </source>
</reference>
<keyword evidence="4" id="KW-1185">Reference proteome</keyword>
<keyword evidence="2" id="KW-0732">Signal</keyword>